<evidence type="ECO:0000313" key="1">
    <source>
        <dbReference type="EMBL" id="EWH15212.1"/>
    </source>
</evidence>
<sequence length="302" mass="33855">MFKKLFTYLCFTLVTFGGISQTKNNANLLGSFPFTFTPKNNIAVEAILNKKDTVSLMLHTAAESITLIEKSTTKATSVLWNTEETVESWGGKSTSRHSNSNTLQIGGFNWSNLPIWENKNSGPGTDGKFGPSLFKGKALHISFTNHKITVYKTIPTKIKGYTKVPLYSKDGFMFLGGVSSIASKKYENSFLIHSGYTGFLLFDDNFAKTNKLDSLLKITDTKTLKDSYGNVLKTQKAILPKFKVGKTTFKNVPIGFFKGAIARQSMSILGTDFLRRFDFYINTNRTFIYLKPNKNYNMAYNN</sequence>
<dbReference type="Gene3D" id="2.40.70.10">
    <property type="entry name" value="Acid Proteases"/>
    <property type="match status" value="1"/>
</dbReference>
<name>A0ABN0RTH3_9FLAO</name>
<dbReference type="RefSeq" id="WP_034643114.1">
    <property type="nucleotide sequence ID" value="NZ_ARZX01000001.1"/>
</dbReference>
<proteinExistence type="predicted"/>
<reference evidence="1 2" key="1">
    <citation type="journal article" date="2014" name="Genome Announc.">
        <title>Draft Genome Sequence of the Carrageenan-Degrading Bacterium Cellulophaga sp. Strain KL-A, Isolated from Decaying Marine Algae.</title>
        <authorList>
            <person name="Shan D."/>
            <person name="Ying J."/>
            <person name="Li X."/>
            <person name="Gao Z."/>
            <person name="Wei G."/>
            <person name="Shao Z."/>
        </authorList>
    </citation>
    <scope>NUCLEOTIDE SEQUENCE [LARGE SCALE GENOMIC DNA]</scope>
    <source>
        <strain evidence="1 2">KL-A</strain>
    </source>
</reference>
<evidence type="ECO:0000313" key="2">
    <source>
        <dbReference type="Proteomes" id="UP000019275"/>
    </source>
</evidence>
<keyword evidence="2" id="KW-1185">Reference proteome</keyword>
<organism evidence="1 2">
    <name type="scientific">Cellulophaga geojensis KL-A</name>
    <dbReference type="NCBI Taxonomy" id="1328323"/>
    <lineage>
        <taxon>Bacteria</taxon>
        <taxon>Pseudomonadati</taxon>
        <taxon>Bacteroidota</taxon>
        <taxon>Flavobacteriia</taxon>
        <taxon>Flavobacteriales</taxon>
        <taxon>Flavobacteriaceae</taxon>
        <taxon>Cellulophaga</taxon>
    </lineage>
</organism>
<dbReference type="InterPro" id="IPR021109">
    <property type="entry name" value="Peptidase_aspartic_dom_sf"/>
</dbReference>
<dbReference type="EMBL" id="ARZX01000001">
    <property type="protein sequence ID" value="EWH15212.1"/>
    <property type="molecule type" value="Genomic_DNA"/>
</dbReference>
<gene>
    <name evidence="1" type="ORF">KLA_01595</name>
</gene>
<evidence type="ECO:0008006" key="3">
    <source>
        <dbReference type="Google" id="ProtNLM"/>
    </source>
</evidence>
<dbReference type="Proteomes" id="UP000019275">
    <property type="component" value="Unassembled WGS sequence"/>
</dbReference>
<protein>
    <recommendedName>
        <fullName evidence="3">Aspartyl protease</fullName>
    </recommendedName>
</protein>
<comment type="caution">
    <text evidence="1">The sequence shown here is derived from an EMBL/GenBank/DDBJ whole genome shotgun (WGS) entry which is preliminary data.</text>
</comment>
<accession>A0ABN0RTH3</accession>